<dbReference type="EMBL" id="JBJQOH010000004">
    <property type="protein sequence ID" value="KAL3689900.1"/>
    <property type="molecule type" value="Genomic_DNA"/>
</dbReference>
<evidence type="ECO:0000259" key="1">
    <source>
        <dbReference type="Pfam" id="PF04554"/>
    </source>
</evidence>
<dbReference type="AlphaFoldDB" id="A0ABD3HIF9"/>
<proteinExistence type="predicted"/>
<dbReference type="PANTHER" id="PTHR36586">
    <property type="entry name" value="PROLINE-RICH EXTENSIN-LIKE"/>
    <property type="match status" value="1"/>
</dbReference>
<protein>
    <recommendedName>
        <fullName evidence="1">Extensin domain-containing protein</fullName>
    </recommendedName>
</protein>
<keyword evidence="3" id="KW-1185">Reference proteome</keyword>
<feature type="domain" description="Extensin" evidence="1">
    <location>
        <begin position="178"/>
        <end position="227"/>
    </location>
</feature>
<dbReference type="Proteomes" id="UP001633002">
    <property type="component" value="Unassembled WGS sequence"/>
</dbReference>
<evidence type="ECO:0000313" key="2">
    <source>
        <dbReference type="EMBL" id="KAL3689900.1"/>
    </source>
</evidence>
<dbReference type="PANTHER" id="PTHR36586:SF26">
    <property type="entry name" value="PROLINE-RICH EXTENSIN-LIKE FAMILY PROTEIN"/>
    <property type="match status" value="1"/>
</dbReference>
<reference evidence="2 3" key="1">
    <citation type="submission" date="2024-09" db="EMBL/GenBank/DDBJ databases">
        <title>Chromosome-scale assembly of Riccia sorocarpa.</title>
        <authorList>
            <person name="Paukszto L."/>
        </authorList>
    </citation>
    <scope>NUCLEOTIDE SEQUENCE [LARGE SCALE GENOMIC DNA]</scope>
    <source>
        <strain evidence="2">LP-2024</strain>
        <tissue evidence="2">Aerial parts of the thallus</tissue>
    </source>
</reference>
<sequence length="270" mass="30577">MDIWPLAAKQSRPCLKLTNEFEIHEGFYLGTRGQLLHLWRSNSLQLCESISHRSIESTPNSVDRQSIFFLVSKNGVPADQCYGTMFVSDDGFDFSTVWWEAEVLTLGHIFEMQSVASSKLPWKVDVKKVLGLATKCKAKYPKGTVLKCKSSPSPYYYSSPPPPKKSPPPYYYKSPPPYRYSSPPSPKKSRPPSYYYKAPPPPYYYSSPPAPVNSPPPPYYYKSPPPPSYYYKSPLPPSYYYNSPPPPVKSPPPPYYYNSPPPPVKSPPLP</sequence>
<accession>A0ABD3HIF9</accession>
<gene>
    <name evidence="2" type="ORF">R1sor_016209</name>
</gene>
<dbReference type="InterPro" id="IPR006706">
    <property type="entry name" value="Extensin_dom"/>
</dbReference>
<comment type="caution">
    <text evidence="2">The sequence shown here is derived from an EMBL/GenBank/DDBJ whole genome shotgun (WGS) entry which is preliminary data.</text>
</comment>
<name>A0ABD3HIF9_9MARC</name>
<evidence type="ECO:0000313" key="3">
    <source>
        <dbReference type="Proteomes" id="UP001633002"/>
    </source>
</evidence>
<organism evidence="2 3">
    <name type="scientific">Riccia sorocarpa</name>
    <dbReference type="NCBI Taxonomy" id="122646"/>
    <lineage>
        <taxon>Eukaryota</taxon>
        <taxon>Viridiplantae</taxon>
        <taxon>Streptophyta</taxon>
        <taxon>Embryophyta</taxon>
        <taxon>Marchantiophyta</taxon>
        <taxon>Marchantiopsida</taxon>
        <taxon>Marchantiidae</taxon>
        <taxon>Marchantiales</taxon>
        <taxon>Ricciaceae</taxon>
        <taxon>Riccia</taxon>
    </lineage>
</organism>
<dbReference type="Pfam" id="PF04554">
    <property type="entry name" value="Extensin_2"/>
    <property type="match status" value="1"/>
</dbReference>